<dbReference type="GO" id="GO:0009295">
    <property type="term" value="C:nucleoid"/>
    <property type="evidence" value="ECO:0007669"/>
    <property type="project" value="InterPro"/>
</dbReference>
<dbReference type="Proteomes" id="UP000190188">
    <property type="component" value="Unassembled WGS sequence"/>
</dbReference>
<keyword evidence="2" id="KW-1185">Reference proteome</keyword>
<comment type="caution">
    <text evidence="1">The sequence shown here is derived from an EMBL/GenBank/DDBJ whole genome shotgun (WGS) entry which is preliminary data.</text>
</comment>
<dbReference type="OrthoDB" id="9153118at2"/>
<proteinExistence type="predicted"/>
<dbReference type="STRING" id="1324314.BVG16_18320"/>
<dbReference type="Pfam" id="PF04245">
    <property type="entry name" value="NA37"/>
    <property type="match status" value="1"/>
</dbReference>
<dbReference type="EMBL" id="MSZX01000007">
    <property type="protein sequence ID" value="OPA76168.1"/>
    <property type="molecule type" value="Genomic_DNA"/>
</dbReference>
<sequence>MINLTNVEIQDIVIHRVGNKSKDEGVAVAKECFEIDNDELREALLKYFLASFKFDATYRFHHEADIALNEVYTYTNAIFKDSTTFYDQSVHILRHLYEQSSHPQIKSGELYVVHFNHIIYDNFSVDAVGIFKSENKDEYLKIDEQEPTEFQLQYEQGVNIKKLDKGCIIFNFNANAGFHVSLVDLSNKGPSNEAVYWRDDFLQVKVLEDEHYMTDQYIRMCSDFYDNVVATTNDQFEKKEKLVFLNETIQHFAKNEQFVEETFFEEVIRDPEYTNMFKTYKETYEEMNELPPMTDFNISQNALKKVKRQFKNDIKLDTNIEIKVNNESFDYLEKGYDEERNMYYYKVYFNNEA</sequence>
<organism evidence="1 2">
    <name type="scientific">Paenibacillus selenitireducens</name>
    <dbReference type="NCBI Taxonomy" id="1324314"/>
    <lineage>
        <taxon>Bacteria</taxon>
        <taxon>Bacillati</taxon>
        <taxon>Bacillota</taxon>
        <taxon>Bacilli</taxon>
        <taxon>Bacillales</taxon>
        <taxon>Paenibacillaceae</taxon>
        <taxon>Paenibacillus</taxon>
    </lineage>
</organism>
<evidence type="ECO:0000313" key="1">
    <source>
        <dbReference type="EMBL" id="OPA76168.1"/>
    </source>
</evidence>
<evidence type="ECO:0008006" key="3">
    <source>
        <dbReference type="Google" id="ProtNLM"/>
    </source>
</evidence>
<accession>A0A1T2X8F6</accession>
<dbReference type="RefSeq" id="WP_078500365.1">
    <property type="nucleotide sequence ID" value="NZ_MSZX01000007.1"/>
</dbReference>
<dbReference type="AlphaFoldDB" id="A0A1T2X8F6"/>
<gene>
    <name evidence="1" type="ORF">BVG16_18320</name>
</gene>
<reference evidence="1 2" key="1">
    <citation type="submission" date="2017-01" db="EMBL/GenBank/DDBJ databases">
        <title>Genome analysis of Paenibacillus selenitrireducens ES3-24.</title>
        <authorList>
            <person name="Xu D."/>
            <person name="Yao R."/>
            <person name="Zheng S."/>
        </authorList>
    </citation>
    <scope>NUCLEOTIDE SEQUENCE [LARGE SCALE GENOMIC DNA]</scope>
    <source>
        <strain evidence="1 2">ES3-24</strain>
    </source>
</reference>
<protein>
    <recommendedName>
        <fullName evidence="3">Nucleoid-associated protein</fullName>
    </recommendedName>
</protein>
<evidence type="ECO:0000313" key="2">
    <source>
        <dbReference type="Proteomes" id="UP000190188"/>
    </source>
</evidence>
<dbReference type="InterPro" id="IPR007358">
    <property type="entry name" value="Nucleoid_associated_NdpA"/>
</dbReference>
<name>A0A1T2X8F6_9BACL</name>